<organism evidence="2 3">
    <name type="scientific">Thermovirga lienii (strain ATCC BAA-1197 / DSM 17291 / Cas60314)</name>
    <dbReference type="NCBI Taxonomy" id="580340"/>
    <lineage>
        <taxon>Bacteria</taxon>
        <taxon>Thermotogati</taxon>
        <taxon>Synergistota</taxon>
        <taxon>Synergistia</taxon>
        <taxon>Synergistales</taxon>
        <taxon>Thermovirgaceae</taxon>
        <taxon>Thermovirga</taxon>
    </lineage>
</organism>
<sequence>MKTGTVAIKESFLYGWEAFVRNFFFFLSFFAIFLFPMLLLGVYSKNWNEGSLLYNVAMLFGSLLRIVSAMALLSLCLHIFDNGRASIDAFKHMLRRFVPYFIVTTLYGMMLGLGLMLFVVPGLYLGVIFQFAPFLVLDKGMGPIQALKESLSLTKQVRWELFFFDVLVVLANLGGSLLFGVGVLITVPVTFLAITYVYRGLLNSSGA</sequence>
<protein>
    <recommendedName>
        <fullName evidence="4">Integral membrane protein</fullName>
    </recommendedName>
</protein>
<reference evidence="2 3" key="2">
    <citation type="journal article" date="2012" name="Stand. Genomic Sci.">
        <title>Genome sequence of the moderately thermophilic, amino-acid-degrading and sulfur-reducing bacterium Thermovirga lienii type strain (Cas60314(T)).</title>
        <authorList>
            <person name="Goker M."/>
            <person name="Saunders E."/>
            <person name="Lapidus A."/>
            <person name="Nolan M."/>
            <person name="Lucas S."/>
            <person name="Hammon N."/>
            <person name="Deshpande S."/>
            <person name="Cheng J.F."/>
            <person name="Han C."/>
            <person name="Tapia R."/>
            <person name="Goodwin L.A."/>
            <person name="Pitluck S."/>
            <person name="Liolios K."/>
            <person name="Mavromatis K."/>
            <person name="Pagani I."/>
            <person name="Ivanova N."/>
            <person name="Mikhailova N."/>
            <person name="Pati A."/>
            <person name="Chen A."/>
            <person name="Palaniappan K."/>
            <person name="Land M."/>
            <person name="Chang Y.J."/>
            <person name="Jeffries C.D."/>
            <person name="Brambilla E.M."/>
            <person name="Rohde M."/>
            <person name="Spring S."/>
            <person name="Detter J.C."/>
            <person name="Woyke T."/>
            <person name="Bristow J."/>
            <person name="Eisen J.A."/>
            <person name="Markowitz V."/>
            <person name="Hugenholtz P."/>
            <person name="Kyrpides N.C."/>
            <person name="Klenk H.P."/>
        </authorList>
    </citation>
    <scope>NUCLEOTIDE SEQUENCE [LARGE SCALE GENOMIC DNA]</scope>
    <source>
        <strain evidence="3">ATCC BAA-1197 / DSM 17291 / Cas60314</strain>
    </source>
</reference>
<dbReference type="eggNOG" id="COG5523">
    <property type="taxonomic scope" value="Bacteria"/>
</dbReference>
<dbReference type="Pfam" id="PF06790">
    <property type="entry name" value="UPF0259"/>
    <property type="match status" value="1"/>
</dbReference>
<dbReference type="AlphaFoldDB" id="G7V891"/>
<proteinExistence type="predicted"/>
<dbReference type="KEGG" id="tli:Tlie_1700"/>
<dbReference type="InterPro" id="IPR010380">
    <property type="entry name" value="DUF975"/>
</dbReference>
<evidence type="ECO:0000256" key="1">
    <source>
        <dbReference type="SAM" id="Phobius"/>
    </source>
</evidence>
<dbReference type="STRING" id="580340.Tlie_1700"/>
<keyword evidence="1" id="KW-1133">Transmembrane helix</keyword>
<keyword evidence="1" id="KW-0812">Transmembrane</keyword>
<dbReference type="EMBL" id="CP003096">
    <property type="protein sequence ID" value="AER67422.1"/>
    <property type="molecule type" value="Genomic_DNA"/>
</dbReference>
<dbReference type="OrthoDB" id="1100003at2"/>
<dbReference type="HOGENOM" id="CLU_1249411_0_0_0"/>
<feature type="transmembrane region" description="Helical" evidence="1">
    <location>
        <begin position="161"/>
        <end position="194"/>
    </location>
</feature>
<accession>G7V891</accession>
<dbReference type="PANTHER" id="PTHR40076:SF1">
    <property type="entry name" value="MEMBRANE PROTEIN"/>
    <property type="match status" value="1"/>
</dbReference>
<feature type="transmembrane region" description="Helical" evidence="1">
    <location>
        <begin position="97"/>
        <end position="117"/>
    </location>
</feature>
<keyword evidence="3" id="KW-1185">Reference proteome</keyword>
<dbReference type="PANTHER" id="PTHR40076">
    <property type="entry name" value="MEMBRANE PROTEIN-RELATED"/>
    <property type="match status" value="1"/>
</dbReference>
<keyword evidence="1" id="KW-0472">Membrane</keyword>
<evidence type="ECO:0000313" key="2">
    <source>
        <dbReference type="EMBL" id="AER67422.1"/>
    </source>
</evidence>
<reference evidence="3" key="1">
    <citation type="submission" date="2011-10" db="EMBL/GenBank/DDBJ databases">
        <title>The complete genome of chromosome of Thermovirga lienii DSM 17291.</title>
        <authorList>
            <consortium name="US DOE Joint Genome Institute (JGI-PGF)"/>
            <person name="Lucas S."/>
            <person name="Copeland A."/>
            <person name="Lapidus A."/>
            <person name="Glavina del Rio T."/>
            <person name="Dalin E."/>
            <person name="Tice H."/>
            <person name="Bruce D."/>
            <person name="Goodwin L."/>
            <person name="Pitluck S."/>
            <person name="Peters L."/>
            <person name="Mikhailova N."/>
            <person name="Saunders E."/>
            <person name="Kyrpides N."/>
            <person name="Mavromatis K."/>
            <person name="Ivanova N."/>
            <person name="Last F.I."/>
            <person name="Brettin T."/>
            <person name="Detter J.C."/>
            <person name="Han C."/>
            <person name="Larimer F."/>
            <person name="Land M."/>
            <person name="Hauser L."/>
            <person name="Markowitz V."/>
            <person name="Cheng J.-F."/>
            <person name="Hugenholtz P."/>
            <person name="Woyke T."/>
            <person name="Wu D."/>
            <person name="Spring S."/>
            <person name="Schroeder M."/>
            <person name="Brambilla E.-M."/>
            <person name="Klenk H.-P."/>
            <person name="Eisen J.A."/>
        </authorList>
    </citation>
    <scope>NUCLEOTIDE SEQUENCE [LARGE SCALE GENOMIC DNA]</scope>
    <source>
        <strain evidence="3">ATCC BAA-1197 / DSM 17291 / Cas60314</strain>
    </source>
</reference>
<feature type="transmembrane region" description="Helical" evidence="1">
    <location>
        <begin position="56"/>
        <end position="77"/>
    </location>
</feature>
<name>G7V891_THELD</name>
<feature type="transmembrane region" description="Helical" evidence="1">
    <location>
        <begin position="23"/>
        <end position="44"/>
    </location>
</feature>
<evidence type="ECO:0008006" key="4">
    <source>
        <dbReference type="Google" id="ProtNLM"/>
    </source>
</evidence>
<evidence type="ECO:0000313" key="3">
    <source>
        <dbReference type="Proteomes" id="UP000005868"/>
    </source>
</evidence>
<gene>
    <name evidence="2" type="ordered locus">Tlie_1700</name>
</gene>
<dbReference type="Proteomes" id="UP000005868">
    <property type="component" value="Chromosome"/>
</dbReference>